<keyword evidence="1" id="KW-0812">Transmembrane</keyword>
<gene>
    <name evidence="2" type="ORF">ECRASSUSDP1_LOCUS2328</name>
</gene>
<feature type="transmembrane region" description="Helical" evidence="1">
    <location>
        <begin position="22"/>
        <end position="43"/>
    </location>
</feature>
<evidence type="ECO:0000256" key="1">
    <source>
        <dbReference type="SAM" id="Phobius"/>
    </source>
</evidence>
<keyword evidence="1" id="KW-1133">Transmembrane helix</keyword>
<comment type="caution">
    <text evidence="2">The sequence shown here is derived from an EMBL/GenBank/DDBJ whole genome shotgun (WGS) entry which is preliminary data.</text>
</comment>
<dbReference type="AlphaFoldDB" id="A0AAD1X534"/>
<proteinExistence type="predicted"/>
<evidence type="ECO:0000313" key="2">
    <source>
        <dbReference type="EMBL" id="CAI2361019.1"/>
    </source>
</evidence>
<feature type="transmembrane region" description="Helical" evidence="1">
    <location>
        <begin position="55"/>
        <end position="73"/>
    </location>
</feature>
<dbReference type="Proteomes" id="UP001295684">
    <property type="component" value="Unassembled WGS sequence"/>
</dbReference>
<name>A0AAD1X534_EUPCR</name>
<keyword evidence="3" id="KW-1185">Reference proteome</keyword>
<feature type="transmembrane region" description="Helical" evidence="1">
    <location>
        <begin position="93"/>
        <end position="111"/>
    </location>
</feature>
<accession>A0AAD1X534</accession>
<evidence type="ECO:0000313" key="3">
    <source>
        <dbReference type="Proteomes" id="UP001295684"/>
    </source>
</evidence>
<protein>
    <submittedName>
        <fullName evidence="2">Uncharacterized protein</fullName>
    </submittedName>
</protein>
<sequence length="230" mass="26647">MIGSGAILQDSSIAGSFIIHSYVRFMTSNIYIVVTQNVLYSIVVRQRLKDAMNGFCTIAQWIVTLCISFHLTYSVNFKFVFETHTHTGFQQLLYILLFMFIHLVLVTVFIAHQSWFCGEYYSEIELSYLQLVKKIPDNFSGLDIENGRVPDCDYCFNNLLEPMLETPNEKQKQTSLYRKLCKCSQSYIDPGCPHKLHLGCYFICNTDMNGNEVLSFHKCCVCNKHNFRVY</sequence>
<organism evidence="2 3">
    <name type="scientific">Euplotes crassus</name>
    <dbReference type="NCBI Taxonomy" id="5936"/>
    <lineage>
        <taxon>Eukaryota</taxon>
        <taxon>Sar</taxon>
        <taxon>Alveolata</taxon>
        <taxon>Ciliophora</taxon>
        <taxon>Intramacronucleata</taxon>
        <taxon>Spirotrichea</taxon>
        <taxon>Hypotrichia</taxon>
        <taxon>Euplotida</taxon>
        <taxon>Euplotidae</taxon>
        <taxon>Moneuplotes</taxon>
    </lineage>
</organism>
<reference evidence="2" key="1">
    <citation type="submission" date="2023-07" db="EMBL/GenBank/DDBJ databases">
        <authorList>
            <consortium name="AG Swart"/>
            <person name="Singh M."/>
            <person name="Singh A."/>
            <person name="Seah K."/>
            <person name="Emmerich C."/>
        </authorList>
    </citation>
    <scope>NUCLEOTIDE SEQUENCE</scope>
    <source>
        <strain evidence="2">DP1</strain>
    </source>
</reference>
<dbReference type="EMBL" id="CAMPGE010002222">
    <property type="protein sequence ID" value="CAI2361019.1"/>
    <property type="molecule type" value="Genomic_DNA"/>
</dbReference>
<keyword evidence="1" id="KW-0472">Membrane</keyword>